<dbReference type="GO" id="GO:0003676">
    <property type="term" value="F:nucleic acid binding"/>
    <property type="evidence" value="ECO:0007669"/>
    <property type="project" value="InterPro"/>
</dbReference>
<dbReference type="AlphaFoldDB" id="A0AAD9X938"/>
<gene>
    <name evidence="2" type="ORF">Ddye_008222</name>
</gene>
<dbReference type="GO" id="GO:0004523">
    <property type="term" value="F:RNA-DNA hybrid ribonuclease activity"/>
    <property type="evidence" value="ECO:0007669"/>
    <property type="project" value="InterPro"/>
</dbReference>
<dbReference type="Gene3D" id="3.30.420.10">
    <property type="entry name" value="Ribonuclease H-like superfamily/Ribonuclease H"/>
    <property type="match status" value="1"/>
</dbReference>
<organism evidence="2 3">
    <name type="scientific">Dipteronia dyeriana</name>
    <dbReference type="NCBI Taxonomy" id="168575"/>
    <lineage>
        <taxon>Eukaryota</taxon>
        <taxon>Viridiplantae</taxon>
        <taxon>Streptophyta</taxon>
        <taxon>Embryophyta</taxon>
        <taxon>Tracheophyta</taxon>
        <taxon>Spermatophyta</taxon>
        <taxon>Magnoliopsida</taxon>
        <taxon>eudicotyledons</taxon>
        <taxon>Gunneridae</taxon>
        <taxon>Pentapetalae</taxon>
        <taxon>rosids</taxon>
        <taxon>malvids</taxon>
        <taxon>Sapindales</taxon>
        <taxon>Sapindaceae</taxon>
        <taxon>Hippocastanoideae</taxon>
        <taxon>Acereae</taxon>
        <taxon>Dipteronia</taxon>
    </lineage>
</organism>
<dbReference type="InterPro" id="IPR036397">
    <property type="entry name" value="RNaseH_sf"/>
</dbReference>
<dbReference type="PANTHER" id="PTHR47723:SF22">
    <property type="entry name" value="RNASE H TYPE-1 DOMAIN-CONTAINING PROTEIN"/>
    <property type="match status" value="1"/>
</dbReference>
<accession>A0AAD9X938</accession>
<keyword evidence="3" id="KW-1185">Reference proteome</keyword>
<reference evidence="2" key="1">
    <citation type="journal article" date="2023" name="Plant J.">
        <title>Genome sequences and population genomics provide insights into the demographic history, inbreeding, and mutation load of two 'living fossil' tree species of Dipteronia.</title>
        <authorList>
            <person name="Feng Y."/>
            <person name="Comes H.P."/>
            <person name="Chen J."/>
            <person name="Zhu S."/>
            <person name="Lu R."/>
            <person name="Zhang X."/>
            <person name="Li P."/>
            <person name="Qiu J."/>
            <person name="Olsen K.M."/>
            <person name="Qiu Y."/>
        </authorList>
    </citation>
    <scope>NUCLEOTIDE SEQUENCE</scope>
    <source>
        <strain evidence="2">KIB01</strain>
    </source>
</reference>
<dbReference type="Proteomes" id="UP001280121">
    <property type="component" value="Unassembled WGS sequence"/>
</dbReference>
<dbReference type="Pfam" id="PF13456">
    <property type="entry name" value="RVT_3"/>
    <property type="match status" value="1"/>
</dbReference>
<dbReference type="PANTHER" id="PTHR47723">
    <property type="entry name" value="OS05G0353850 PROTEIN"/>
    <property type="match status" value="1"/>
</dbReference>
<name>A0AAD9X938_9ROSI</name>
<feature type="domain" description="RNase H type-1" evidence="1">
    <location>
        <begin position="75"/>
        <end position="190"/>
    </location>
</feature>
<evidence type="ECO:0000313" key="2">
    <source>
        <dbReference type="EMBL" id="KAK2655170.1"/>
    </source>
</evidence>
<dbReference type="CDD" id="cd06222">
    <property type="entry name" value="RNase_H_like"/>
    <property type="match status" value="1"/>
</dbReference>
<dbReference type="EMBL" id="JANJYI010000003">
    <property type="protein sequence ID" value="KAK2655170.1"/>
    <property type="molecule type" value="Genomic_DNA"/>
</dbReference>
<evidence type="ECO:0000259" key="1">
    <source>
        <dbReference type="Pfam" id="PF13456"/>
    </source>
</evidence>
<protein>
    <recommendedName>
        <fullName evidence="1">RNase H type-1 domain-containing protein</fullName>
    </recommendedName>
</protein>
<dbReference type="InterPro" id="IPR002156">
    <property type="entry name" value="RNaseH_domain"/>
</dbReference>
<dbReference type="InterPro" id="IPR044730">
    <property type="entry name" value="RNase_H-like_dom_plant"/>
</dbReference>
<dbReference type="SUPFAM" id="SSF53098">
    <property type="entry name" value="Ribonuclease H-like"/>
    <property type="match status" value="1"/>
</dbReference>
<dbReference type="InterPro" id="IPR012337">
    <property type="entry name" value="RNaseH-like_sf"/>
</dbReference>
<sequence length="203" mass="21823">MQTSISQASDSVKFCVAWWFKHHRKGNNYPISFMLLNIKESCVVAHQVKSRKASSWIPPNAYALKFDVVGLASGAPGNAGIGGVLRNSSGLMLGMFSLYVGSGDSRMAEMLAIHKAISLCAHSTALIGKEIGIVSDSAEAVLCVNAAGVRNLAFMNIIQEIQQCLFILGNKRVIFNFRSSNSLPDSLAKNGSGKGANFVIWEL</sequence>
<evidence type="ECO:0000313" key="3">
    <source>
        <dbReference type="Proteomes" id="UP001280121"/>
    </source>
</evidence>
<comment type="caution">
    <text evidence="2">The sequence shown here is derived from an EMBL/GenBank/DDBJ whole genome shotgun (WGS) entry which is preliminary data.</text>
</comment>
<proteinExistence type="predicted"/>
<dbReference type="InterPro" id="IPR053151">
    <property type="entry name" value="RNase_H-like"/>
</dbReference>